<feature type="domain" description="Orotidine 5'-phosphate decarboxylase" evidence="8">
    <location>
        <begin position="18"/>
        <end position="194"/>
    </location>
</feature>
<evidence type="ECO:0000256" key="1">
    <source>
        <dbReference type="ARBA" id="ARBA00004861"/>
    </source>
</evidence>
<comment type="caution">
    <text evidence="9">The sequence shown here is derived from an EMBL/GenBank/DDBJ whole genome shotgun (WGS) entry which is preliminary data.</text>
</comment>
<dbReference type="AlphaFoldDB" id="A0A0G0KRJ3"/>
<evidence type="ECO:0000313" key="9">
    <source>
        <dbReference type="EMBL" id="KKQ78085.1"/>
    </source>
</evidence>
<dbReference type="UniPathway" id="UPA00070">
    <property type="reaction ID" value="UER00120"/>
</dbReference>
<comment type="pathway">
    <text evidence="1">Pyrimidine metabolism; UMP biosynthesis via de novo pathway; UMP from orotate: step 2/2.</text>
</comment>
<dbReference type="InterPro" id="IPR011995">
    <property type="entry name" value="OMPdecase_type-2"/>
</dbReference>
<evidence type="ECO:0000256" key="3">
    <source>
        <dbReference type="ARBA" id="ARBA00022793"/>
    </source>
</evidence>
<comment type="catalytic activity">
    <reaction evidence="6">
        <text>orotidine 5'-phosphate + H(+) = UMP + CO2</text>
        <dbReference type="Rhea" id="RHEA:11596"/>
        <dbReference type="ChEBI" id="CHEBI:15378"/>
        <dbReference type="ChEBI" id="CHEBI:16526"/>
        <dbReference type="ChEBI" id="CHEBI:57538"/>
        <dbReference type="ChEBI" id="CHEBI:57865"/>
        <dbReference type="EC" id="4.1.1.23"/>
    </reaction>
</comment>
<dbReference type="GO" id="GO:0004590">
    <property type="term" value="F:orotidine-5'-phosphate decarboxylase activity"/>
    <property type="evidence" value="ECO:0007669"/>
    <property type="project" value="UniProtKB-UniRule"/>
</dbReference>
<dbReference type="GO" id="GO:0044205">
    <property type="term" value="P:'de novo' UMP biosynthetic process"/>
    <property type="evidence" value="ECO:0007669"/>
    <property type="project" value="UniProtKB-UniPathway"/>
</dbReference>
<evidence type="ECO:0000256" key="5">
    <source>
        <dbReference type="ARBA" id="ARBA00023239"/>
    </source>
</evidence>
<dbReference type="InterPro" id="IPR001754">
    <property type="entry name" value="OMPdeCOase_dom"/>
</dbReference>
<dbReference type="NCBIfam" id="TIGR02127">
    <property type="entry name" value="pyrF_sub2"/>
    <property type="match status" value="1"/>
</dbReference>
<keyword evidence="4" id="KW-0665">Pyrimidine biosynthesis</keyword>
<dbReference type="EMBL" id="LBVC01000030">
    <property type="protein sequence ID" value="KKQ78085.1"/>
    <property type="molecule type" value="Genomic_DNA"/>
</dbReference>
<evidence type="ECO:0000259" key="8">
    <source>
        <dbReference type="SMART" id="SM00934"/>
    </source>
</evidence>
<evidence type="ECO:0000313" key="10">
    <source>
        <dbReference type="Proteomes" id="UP000034324"/>
    </source>
</evidence>
<dbReference type="Gene3D" id="3.20.20.70">
    <property type="entry name" value="Aldolase class I"/>
    <property type="match status" value="1"/>
</dbReference>
<dbReference type="Proteomes" id="UP000034324">
    <property type="component" value="Unassembled WGS sequence"/>
</dbReference>
<organism evidence="9 10">
    <name type="scientific">Candidatus Daviesbacteria bacterium GW2011_GWF2_38_6</name>
    <dbReference type="NCBI Taxonomy" id="1618432"/>
    <lineage>
        <taxon>Bacteria</taxon>
        <taxon>Candidatus Daviesiibacteriota</taxon>
    </lineage>
</organism>
<name>A0A0G0KRJ3_9BACT</name>
<reference evidence="9 10" key="1">
    <citation type="journal article" date="2015" name="Nature">
        <title>rRNA introns, odd ribosomes, and small enigmatic genomes across a large radiation of phyla.</title>
        <authorList>
            <person name="Brown C.T."/>
            <person name="Hug L.A."/>
            <person name="Thomas B.C."/>
            <person name="Sharon I."/>
            <person name="Castelle C.J."/>
            <person name="Singh A."/>
            <person name="Wilkins M.J."/>
            <person name="Williams K.H."/>
            <person name="Banfield J.F."/>
        </authorList>
    </citation>
    <scope>NUCLEOTIDE SEQUENCE [LARGE SCALE GENOMIC DNA]</scope>
</reference>
<proteinExistence type="inferred from homology"/>
<dbReference type="CDD" id="cd04725">
    <property type="entry name" value="OMP_decarboxylase_like"/>
    <property type="match status" value="1"/>
</dbReference>
<keyword evidence="3" id="KW-0210">Decarboxylase</keyword>
<evidence type="ECO:0000256" key="4">
    <source>
        <dbReference type="ARBA" id="ARBA00022975"/>
    </source>
</evidence>
<keyword evidence="5" id="KW-0456">Lyase</keyword>
<evidence type="ECO:0000256" key="7">
    <source>
        <dbReference type="NCBIfam" id="TIGR02127"/>
    </source>
</evidence>
<dbReference type="Pfam" id="PF00215">
    <property type="entry name" value="OMPdecase"/>
    <property type="match status" value="1"/>
</dbReference>
<evidence type="ECO:0000256" key="6">
    <source>
        <dbReference type="ARBA" id="ARBA00049157"/>
    </source>
</evidence>
<dbReference type="GO" id="GO:0006207">
    <property type="term" value="P:'de novo' pyrimidine nucleobase biosynthetic process"/>
    <property type="evidence" value="ECO:0007669"/>
    <property type="project" value="InterPro"/>
</dbReference>
<sequence length="194" mass="21389">MAKSFLDKLRAKWDEKKFVCVGLDQGSFEFDKKIIDVTFDLVCAYKPNAAFYEEEQLQKTVSYIKNTHPDIPIILDAKRGDVENTNIAYAKAIFDDLGADAVTVSPYLGGDSLQPFFERKDRGIFVLVKTSNPGAGEFQDLIFKVIAEHVVTWNTNGNLGVVVGATYPEELKTVREIVGDIPILIPGIGAQGGD</sequence>
<dbReference type="InterPro" id="IPR013785">
    <property type="entry name" value="Aldolase_TIM"/>
</dbReference>
<dbReference type="PATRIC" id="fig|1618432.3.peg.442"/>
<protein>
    <recommendedName>
        <fullName evidence="7">Orotidine-5'-phosphate decarboxylase</fullName>
        <ecNumber evidence="7">4.1.1.23</ecNumber>
    </recommendedName>
</protein>
<evidence type="ECO:0000256" key="2">
    <source>
        <dbReference type="ARBA" id="ARBA00008847"/>
    </source>
</evidence>
<feature type="non-terminal residue" evidence="9">
    <location>
        <position position="194"/>
    </location>
</feature>
<gene>
    <name evidence="9" type="ORF">US99_C0030G0001</name>
</gene>
<dbReference type="SUPFAM" id="SSF51366">
    <property type="entry name" value="Ribulose-phoshate binding barrel"/>
    <property type="match status" value="1"/>
</dbReference>
<dbReference type="PANTHER" id="PTHR43375:SF1">
    <property type="entry name" value="OROTIDINE 5'-PHOSPHATE DECARBOXYLASE"/>
    <property type="match status" value="1"/>
</dbReference>
<dbReference type="InterPro" id="IPR011060">
    <property type="entry name" value="RibuloseP-bd_barrel"/>
</dbReference>
<accession>A0A0G0KRJ3</accession>
<dbReference type="EC" id="4.1.1.23" evidence="7"/>
<dbReference type="PANTHER" id="PTHR43375">
    <property type="entry name" value="OROTIDINE 5'-PHOSPHATE DECARBOXYLASE"/>
    <property type="match status" value="1"/>
</dbReference>
<comment type="similarity">
    <text evidence="2">Belongs to the OMP decarboxylase family. Type 2 subfamily.</text>
</comment>
<dbReference type="SMART" id="SM00934">
    <property type="entry name" value="OMPdecase"/>
    <property type="match status" value="1"/>
</dbReference>